<feature type="transmembrane region" description="Helical" evidence="1">
    <location>
        <begin position="15"/>
        <end position="36"/>
    </location>
</feature>
<keyword evidence="1" id="KW-0812">Transmembrane</keyword>
<sequence>MNTLISTSRKKRRSAFTLIEIMVATVIMIVLVGLVIQITSEVLKVWNRSSGKLSANAEARIAMDLLTQDLETAVFRSNGQQWLRVESPQNPEDGPYYDQTVALKLFAPALDRDETSAGDICGIAYRLSYRAAYDGADDQVYALYRAIARPDTTFNSLMGSPSDTESPQLSLTAQGFWDKTDVEIDENYLAGNIVDFKVILYEDDGTDTPNPVNWDATTGDLLAGTNGAFAYGGDSTQAELITNPLLYAEIRLTVLSDQGLGILENMAGSGYDDVADVVREHGDIFVRRVNFLARPL</sequence>
<dbReference type="InterPro" id="IPR012902">
    <property type="entry name" value="N_methyl_site"/>
</dbReference>
<proteinExistence type="predicted"/>
<dbReference type="EMBL" id="JARXHW010000062">
    <property type="protein sequence ID" value="MDQ8209322.1"/>
    <property type="molecule type" value="Genomic_DNA"/>
</dbReference>
<keyword evidence="3" id="KW-1185">Reference proteome</keyword>
<dbReference type="InterPro" id="IPR045584">
    <property type="entry name" value="Pilin-like"/>
</dbReference>
<keyword evidence="1" id="KW-0472">Membrane</keyword>
<evidence type="ECO:0000256" key="1">
    <source>
        <dbReference type="SAM" id="Phobius"/>
    </source>
</evidence>
<comment type="caution">
    <text evidence="2">The sequence shown here is derived from an EMBL/GenBank/DDBJ whole genome shotgun (WGS) entry which is preliminary data.</text>
</comment>
<gene>
    <name evidence="2" type="ORF">QEH52_17475</name>
</gene>
<keyword evidence="1" id="KW-1133">Transmembrane helix</keyword>
<evidence type="ECO:0000313" key="2">
    <source>
        <dbReference type="EMBL" id="MDQ8209322.1"/>
    </source>
</evidence>
<dbReference type="Proteomes" id="UP001225316">
    <property type="component" value="Unassembled WGS sequence"/>
</dbReference>
<evidence type="ECO:0000313" key="3">
    <source>
        <dbReference type="Proteomes" id="UP001225316"/>
    </source>
</evidence>
<dbReference type="Pfam" id="PF07963">
    <property type="entry name" value="N_methyl"/>
    <property type="match status" value="1"/>
</dbReference>
<dbReference type="RefSeq" id="WP_308952222.1">
    <property type="nucleotide sequence ID" value="NZ_JARXHW010000062.1"/>
</dbReference>
<protein>
    <submittedName>
        <fullName evidence="2">Prepilin-type N-terminal cleavage/methylation domain-containing protein</fullName>
    </submittedName>
</protein>
<reference evidence="2 3" key="1">
    <citation type="submission" date="2023-04" db="EMBL/GenBank/DDBJ databases">
        <title>A novel bacteria isolated from coastal sediment.</title>
        <authorList>
            <person name="Liu X.-J."/>
            <person name="Du Z.-J."/>
        </authorList>
    </citation>
    <scope>NUCLEOTIDE SEQUENCE [LARGE SCALE GENOMIC DNA]</scope>
    <source>
        <strain evidence="2 3">SDUM461003</strain>
    </source>
</reference>
<accession>A0ABU1AYW4</accession>
<name>A0ABU1AYW4_9BACT</name>
<organism evidence="2 3">
    <name type="scientific">Thalassobacterium maritimum</name>
    <dbReference type="NCBI Taxonomy" id="3041265"/>
    <lineage>
        <taxon>Bacteria</taxon>
        <taxon>Pseudomonadati</taxon>
        <taxon>Verrucomicrobiota</taxon>
        <taxon>Opitutia</taxon>
        <taxon>Puniceicoccales</taxon>
        <taxon>Coraliomargaritaceae</taxon>
        <taxon>Thalassobacterium</taxon>
    </lineage>
</organism>
<dbReference type="SUPFAM" id="SSF54523">
    <property type="entry name" value="Pili subunits"/>
    <property type="match status" value="1"/>
</dbReference>